<dbReference type="InterPro" id="IPR018627">
    <property type="entry name" value="ELP6"/>
</dbReference>
<feature type="compositionally biased region" description="Polar residues" evidence="3">
    <location>
        <begin position="174"/>
        <end position="183"/>
    </location>
</feature>
<sequence>MPPAIPPPLASYLESSLASLHGQTLITSVLSTTSQWLLLRFVYAALYGVGDDLETRQHGAGPDGAGAGDRPVVFVSLLRPLSLWIEMGKKMGLDFQAFVRGKKIVYVDGLTDGPSPAGPSDASLLPTTRLKALTLDELRRALDSALESSSTATTTTSTSRLGASSSTSTLRNPLPSTSPSSTGAADAKSLILLDGIDLLLACQPSISTVSLQAFLSTLRTRSRALVLTCNADAPLLQIAKSVNHDDGTCLERNHAHFMTSMAYQSRWVFQLRGLDTGSAKDVSGVIRVSKGGDDQDDISSSGSTKELLDAEWLYQLKGDGSVRVWGRGE</sequence>
<dbReference type="UniPathway" id="UPA00988"/>
<dbReference type="EMBL" id="KN846956">
    <property type="protein sequence ID" value="KIW72955.1"/>
    <property type="molecule type" value="Genomic_DNA"/>
</dbReference>
<comment type="pathway">
    <text evidence="1">tRNA modification; 5-methoxycarbonylmethyl-2-thiouridine-tRNA biosynthesis.</text>
</comment>
<keyword evidence="5" id="KW-1185">Reference proteome</keyword>
<dbReference type="GO" id="GO:0033588">
    <property type="term" value="C:elongator holoenzyme complex"/>
    <property type="evidence" value="ECO:0007669"/>
    <property type="project" value="InterPro"/>
</dbReference>
<accession>A0A0D2G2F5</accession>
<name>A0A0D2G2F5_9EURO</name>
<evidence type="ECO:0008006" key="6">
    <source>
        <dbReference type="Google" id="ProtNLM"/>
    </source>
</evidence>
<dbReference type="Pfam" id="PF09807">
    <property type="entry name" value="ELP6"/>
    <property type="match status" value="1"/>
</dbReference>
<organism evidence="4 5">
    <name type="scientific">Phialophora macrospora</name>
    <dbReference type="NCBI Taxonomy" id="1851006"/>
    <lineage>
        <taxon>Eukaryota</taxon>
        <taxon>Fungi</taxon>
        <taxon>Dikarya</taxon>
        <taxon>Ascomycota</taxon>
        <taxon>Pezizomycotina</taxon>
        <taxon>Eurotiomycetes</taxon>
        <taxon>Chaetothyriomycetidae</taxon>
        <taxon>Chaetothyriales</taxon>
        <taxon>Herpotrichiellaceae</taxon>
        <taxon>Phialophora</taxon>
    </lineage>
</organism>
<reference evidence="4 5" key="1">
    <citation type="submission" date="2015-01" db="EMBL/GenBank/DDBJ databases">
        <title>The Genome Sequence of Capronia semiimmersa CBS27337.</title>
        <authorList>
            <consortium name="The Broad Institute Genomics Platform"/>
            <person name="Cuomo C."/>
            <person name="de Hoog S."/>
            <person name="Gorbushina A."/>
            <person name="Stielow B."/>
            <person name="Teixiera M."/>
            <person name="Abouelleil A."/>
            <person name="Chapman S.B."/>
            <person name="Priest M."/>
            <person name="Young S.K."/>
            <person name="Wortman J."/>
            <person name="Nusbaum C."/>
            <person name="Birren B."/>
        </authorList>
    </citation>
    <scope>NUCLEOTIDE SEQUENCE [LARGE SCALE GENOMIC DNA]</scope>
    <source>
        <strain evidence="4 5">CBS 27337</strain>
    </source>
</reference>
<dbReference type="GO" id="GO:0002098">
    <property type="term" value="P:tRNA wobble uridine modification"/>
    <property type="evidence" value="ECO:0007669"/>
    <property type="project" value="InterPro"/>
</dbReference>
<evidence type="ECO:0000256" key="1">
    <source>
        <dbReference type="ARBA" id="ARBA00005043"/>
    </source>
</evidence>
<evidence type="ECO:0000256" key="3">
    <source>
        <dbReference type="SAM" id="MobiDB-lite"/>
    </source>
</evidence>
<feature type="compositionally biased region" description="Low complexity" evidence="3">
    <location>
        <begin position="146"/>
        <end position="170"/>
    </location>
</feature>
<dbReference type="Gene3D" id="3.40.50.300">
    <property type="entry name" value="P-loop containing nucleotide triphosphate hydrolases"/>
    <property type="match status" value="1"/>
</dbReference>
<dbReference type="InterPro" id="IPR027417">
    <property type="entry name" value="P-loop_NTPase"/>
</dbReference>
<gene>
    <name evidence="4" type="ORF">PV04_01111</name>
</gene>
<protein>
    <recommendedName>
        <fullName evidence="6">Elongator complex protein 6</fullName>
    </recommendedName>
</protein>
<evidence type="ECO:0000313" key="5">
    <source>
        <dbReference type="Proteomes" id="UP000054266"/>
    </source>
</evidence>
<proteinExistence type="inferred from homology"/>
<feature type="region of interest" description="Disordered" evidence="3">
    <location>
        <begin position="146"/>
        <end position="184"/>
    </location>
</feature>
<dbReference type="HOGENOM" id="CLU_059771_0_0_1"/>
<dbReference type="AlphaFoldDB" id="A0A0D2G2F5"/>
<dbReference type="PANTHER" id="PTHR16184:SF6">
    <property type="entry name" value="ELONGATOR COMPLEX PROTEIN 6"/>
    <property type="match status" value="1"/>
</dbReference>
<dbReference type="STRING" id="5601.A0A0D2G2F5"/>
<evidence type="ECO:0000256" key="2">
    <source>
        <dbReference type="ARBA" id="ARBA00008837"/>
    </source>
</evidence>
<dbReference type="PANTHER" id="PTHR16184">
    <property type="entry name" value="ELONGATOR COMPLEX PROTEIN 6"/>
    <property type="match status" value="1"/>
</dbReference>
<comment type="similarity">
    <text evidence="2">Belongs to the ELP6 family.</text>
</comment>
<evidence type="ECO:0000313" key="4">
    <source>
        <dbReference type="EMBL" id="KIW72955.1"/>
    </source>
</evidence>
<dbReference type="Proteomes" id="UP000054266">
    <property type="component" value="Unassembled WGS sequence"/>
</dbReference>